<dbReference type="Gene3D" id="2.60.120.260">
    <property type="entry name" value="Galactose-binding domain-like"/>
    <property type="match status" value="1"/>
</dbReference>
<proteinExistence type="predicted"/>
<dbReference type="InterPro" id="IPR028994">
    <property type="entry name" value="Integrin_alpha_N"/>
</dbReference>
<dbReference type="PANTHER" id="PTHR46580:SF4">
    <property type="entry name" value="ATP_GTP-BINDING PROTEIN"/>
    <property type="match status" value="1"/>
</dbReference>
<keyword evidence="1" id="KW-0732">Signal</keyword>
<gene>
    <name evidence="2" type="ORF">PVT71_01940</name>
</gene>
<accession>A0AAU8AGC0</accession>
<dbReference type="CDD" id="cd02795">
    <property type="entry name" value="CBM6-CBM35-CBM36_like"/>
    <property type="match status" value="1"/>
</dbReference>
<sequence length="710" mass="76041">MPVPSLYSPTFSFPVPDFTAPITTGRTEAETLTIAAGFEVWSNPHASARHYLQANAGSSSAGGIFAGPGGPYTPSGLYDLTIGYFDETDGVSRMALVVNGAVVAEFDWDATTGTEIVTPAARAEFTAYRVAIEPGDVIELRGSADGREPLRTDYIDIVASTPLVGETLKIEAEDLEILQGFSVVHNGAASGGYMLQHTSGDRAQAQYTVQHAGLYDLTIGYFDETDGVSTLSIAFDWGYTYGVPFDSDEGSAIADRSSRRTITFENVRLEVGDTIQFDGQGDGGEPLRLDYVELTSVAPPFPPDRPQPDIWYLENRADQVFDSAQVGFNDGTGSFSLIDTFVRSYHNQVIAADVDGDGDDDFLQMQDDYWQEFDDDVEEFNFDVTINENVGVGEFVPLWQQAQRITFEMPVLDHDQPYGSYHDGVIELHDAGDVDGDGDIDLLGASLVGGSLIVFGNDGTGRFDLMALSGFEFGSGPHPARLGDFNGDGQLDALAFAAYDINAMRILLNDGTGQFHTSASMSPSTAPAGDPQIVDLDTDGDLDVVFVVGGEGRGIYAWLNDGTGHDQGGPVPRISPMGGSQGAFEVADFDGDGNMELIGAGHSQDENGGGAGLRTWDVVSDAEGVRFELKSLDPAFAGNLTAAEDYDLDGDIDVLLATETAEGTELHLLRNDGTGRFTDAGALGDPFVAVEWYWGPRIHVGYFDDGERLL</sequence>
<dbReference type="AlphaFoldDB" id="A0AAU8AGC0"/>
<dbReference type="InterPro" id="IPR013517">
    <property type="entry name" value="FG-GAP"/>
</dbReference>
<dbReference type="SUPFAM" id="SSF69318">
    <property type="entry name" value="Integrin alpha N-terminal domain"/>
    <property type="match status" value="1"/>
</dbReference>
<evidence type="ECO:0000313" key="2">
    <source>
        <dbReference type="EMBL" id="XCC93992.1"/>
    </source>
</evidence>
<evidence type="ECO:0000256" key="1">
    <source>
        <dbReference type="ARBA" id="ARBA00022729"/>
    </source>
</evidence>
<name>A0AAU8AGC0_9RHOB</name>
<dbReference type="PANTHER" id="PTHR46580">
    <property type="entry name" value="SENSOR KINASE-RELATED"/>
    <property type="match status" value="1"/>
</dbReference>
<dbReference type="RefSeq" id="WP_353472816.1">
    <property type="nucleotide sequence ID" value="NZ_CP123384.1"/>
</dbReference>
<organism evidence="2">
    <name type="scientific">Alloyangia sp. H15</name>
    <dbReference type="NCBI Taxonomy" id="3029062"/>
    <lineage>
        <taxon>Bacteria</taxon>
        <taxon>Pseudomonadati</taxon>
        <taxon>Pseudomonadota</taxon>
        <taxon>Alphaproteobacteria</taxon>
        <taxon>Rhodobacterales</taxon>
        <taxon>Roseobacteraceae</taxon>
        <taxon>Alloyangia</taxon>
    </lineage>
</organism>
<dbReference type="EMBL" id="CP123384">
    <property type="protein sequence ID" value="XCC93992.1"/>
    <property type="molecule type" value="Genomic_DNA"/>
</dbReference>
<dbReference type="Pfam" id="PF13517">
    <property type="entry name" value="FG-GAP_3"/>
    <property type="match status" value="2"/>
</dbReference>
<reference evidence="2" key="1">
    <citation type="submission" date="2023-02" db="EMBL/GenBank/DDBJ databases">
        <title>Description and genomic characterization of Salipiger bruguierae sp. nov., isolated from the sediment of mangrove plant Bruguiera sexangula.</title>
        <authorList>
            <person name="Long M."/>
        </authorList>
    </citation>
    <scope>NUCLEOTIDE SEQUENCE</scope>
    <source>
        <strain evidence="2">H15</strain>
    </source>
</reference>
<protein>
    <submittedName>
        <fullName evidence="2">FG-GAP-like repeat-containing protein</fullName>
    </submittedName>
</protein>